<protein>
    <recommendedName>
        <fullName evidence="3">Small ribosomal subunit protein bS16</fullName>
    </recommendedName>
</protein>
<dbReference type="Gene3D" id="3.30.1320.10">
    <property type="match status" value="1"/>
</dbReference>
<dbReference type="GO" id="GO:0006412">
    <property type="term" value="P:translation"/>
    <property type="evidence" value="ECO:0007669"/>
    <property type="project" value="UniProtKB-UniRule"/>
</dbReference>
<dbReference type="SUPFAM" id="SSF54565">
    <property type="entry name" value="Ribosomal protein S16"/>
    <property type="match status" value="1"/>
</dbReference>
<dbReference type="NCBIfam" id="TIGR00002">
    <property type="entry name" value="S16"/>
    <property type="match status" value="1"/>
</dbReference>
<name>A0A2H0LM70_9BACT</name>
<accession>A0A2H0LM70</accession>
<dbReference type="GO" id="GO:0005737">
    <property type="term" value="C:cytoplasm"/>
    <property type="evidence" value="ECO:0007669"/>
    <property type="project" value="UniProtKB-ARBA"/>
</dbReference>
<comment type="similarity">
    <text evidence="3">Belongs to the bacterial ribosomal protein bS16 family.</text>
</comment>
<evidence type="ECO:0000256" key="3">
    <source>
        <dbReference type="HAMAP-Rule" id="MF_00385"/>
    </source>
</evidence>
<dbReference type="AlphaFoldDB" id="A0A2H0LM70"/>
<evidence type="ECO:0000313" key="4">
    <source>
        <dbReference type="EMBL" id="PIQ85530.1"/>
    </source>
</evidence>
<dbReference type="Pfam" id="PF00886">
    <property type="entry name" value="Ribosomal_S16"/>
    <property type="match status" value="1"/>
</dbReference>
<organism evidence="4 5">
    <name type="scientific">Candidatus Abzuiibacterium crystallinum</name>
    <dbReference type="NCBI Taxonomy" id="1974748"/>
    <lineage>
        <taxon>Bacteria</taxon>
        <taxon>Pseudomonadati</taxon>
        <taxon>Candidatus Omnitrophota</taxon>
        <taxon>Candidatus Abzuiibacterium</taxon>
    </lineage>
</organism>
<reference evidence="4 5" key="1">
    <citation type="submission" date="2017-09" db="EMBL/GenBank/DDBJ databases">
        <title>Depth-based differentiation of microbial function through sediment-hosted aquifers and enrichment of novel symbionts in the deep terrestrial subsurface.</title>
        <authorList>
            <person name="Probst A.J."/>
            <person name="Ladd B."/>
            <person name="Jarett J.K."/>
            <person name="Geller-Mcgrath D.E."/>
            <person name="Sieber C.M."/>
            <person name="Emerson J.B."/>
            <person name="Anantharaman K."/>
            <person name="Thomas B.C."/>
            <person name="Malmstrom R."/>
            <person name="Stieglmeier M."/>
            <person name="Klingl A."/>
            <person name="Woyke T."/>
            <person name="Ryan C.M."/>
            <person name="Banfield J.F."/>
        </authorList>
    </citation>
    <scope>NUCLEOTIDE SEQUENCE [LARGE SCALE GENOMIC DNA]</scope>
    <source>
        <strain evidence="4">CG11_big_fil_rev_8_21_14_0_20_45_26</strain>
    </source>
</reference>
<evidence type="ECO:0000313" key="5">
    <source>
        <dbReference type="Proteomes" id="UP000230859"/>
    </source>
</evidence>
<evidence type="ECO:0000256" key="2">
    <source>
        <dbReference type="ARBA" id="ARBA00023274"/>
    </source>
</evidence>
<keyword evidence="1 3" id="KW-0689">Ribosomal protein</keyword>
<dbReference type="EMBL" id="PCVY01000065">
    <property type="protein sequence ID" value="PIQ85530.1"/>
    <property type="molecule type" value="Genomic_DNA"/>
</dbReference>
<dbReference type="InterPro" id="IPR000307">
    <property type="entry name" value="Ribosomal_bS16"/>
</dbReference>
<sequence>MVRIRLKRLGSKNSPFWRIVVTDSKMPRDGRFIEEVGYYDPKTNPATVKFNAERIQYWINVGAQPTTVVKQLFKKQGIAEVAK</sequence>
<dbReference type="PANTHER" id="PTHR12919:SF20">
    <property type="entry name" value="SMALL RIBOSOMAL SUBUNIT PROTEIN BS16M"/>
    <property type="match status" value="1"/>
</dbReference>
<evidence type="ECO:0000256" key="1">
    <source>
        <dbReference type="ARBA" id="ARBA00022980"/>
    </source>
</evidence>
<dbReference type="GO" id="GO:0015935">
    <property type="term" value="C:small ribosomal subunit"/>
    <property type="evidence" value="ECO:0007669"/>
    <property type="project" value="TreeGrafter"/>
</dbReference>
<proteinExistence type="inferred from homology"/>
<dbReference type="GO" id="GO:0003735">
    <property type="term" value="F:structural constituent of ribosome"/>
    <property type="evidence" value="ECO:0007669"/>
    <property type="project" value="InterPro"/>
</dbReference>
<gene>
    <name evidence="3" type="primary">rpsP</name>
    <name evidence="4" type="ORF">COV74_08550</name>
</gene>
<dbReference type="InterPro" id="IPR023803">
    <property type="entry name" value="Ribosomal_bS16_dom_sf"/>
</dbReference>
<comment type="caution">
    <text evidence="4">The sequence shown here is derived from an EMBL/GenBank/DDBJ whole genome shotgun (WGS) entry which is preliminary data.</text>
</comment>
<keyword evidence="2 3" id="KW-0687">Ribonucleoprotein</keyword>
<dbReference type="HAMAP" id="MF_00385">
    <property type="entry name" value="Ribosomal_bS16"/>
    <property type="match status" value="1"/>
</dbReference>
<dbReference type="Proteomes" id="UP000230859">
    <property type="component" value="Unassembled WGS sequence"/>
</dbReference>
<dbReference type="PANTHER" id="PTHR12919">
    <property type="entry name" value="30S RIBOSOMAL PROTEIN S16"/>
    <property type="match status" value="1"/>
</dbReference>